<keyword evidence="1" id="KW-0732">Signal</keyword>
<dbReference type="GO" id="GO:0005576">
    <property type="term" value="C:extracellular region"/>
    <property type="evidence" value="ECO:0007669"/>
    <property type="project" value="TreeGrafter"/>
</dbReference>
<dbReference type="AlphaFoldDB" id="A0A367L6J8"/>
<dbReference type="Proteomes" id="UP000253664">
    <property type="component" value="Unassembled WGS sequence"/>
</dbReference>
<protein>
    <recommendedName>
        <fullName evidence="4">Cell wall protein</fullName>
    </recommendedName>
</protein>
<evidence type="ECO:0000313" key="3">
    <source>
        <dbReference type="Proteomes" id="UP000253664"/>
    </source>
</evidence>
<evidence type="ECO:0000256" key="1">
    <source>
        <dbReference type="SAM" id="SignalP"/>
    </source>
</evidence>
<comment type="caution">
    <text evidence="2">The sequence shown here is derived from an EMBL/GenBank/DDBJ whole genome shotgun (WGS) entry which is preliminary data.</text>
</comment>
<name>A0A367L6J8_9HYPO</name>
<dbReference type="Gene3D" id="1.20.1280.140">
    <property type="match status" value="1"/>
</dbReference>
<feature type="chain" id="PRO_5016603647" description="Cell wall protein" evidence="1">
    <location>
        <begin position="19"/>
        <end position="178"/>
    </location>
</feature>
<dbReference type="PANTHER" id="PTHR38123:SF6">
    <property type="entry name" value="CELL WALL SERINE-THREONINE-RICH GALACTOMANNOPROTEIN MP1 (AFU_ORTHOLOGUE AFUA_4G03240)"/>
    <property type="match status" value="1"/>
</dbReference>
<evidence type="ECO:0000313" key="2">
    <source>
        <dbReference type="EMBL" id="RCI10056.1"/>
    </source>
</evidence>
<accession>A0A367L6J8</accession>
<dbReference type="Pfam" id="PF12296">
    <property type="entry name" value="HsbA"/>
    <property type="match status" value="1"/>
</dbReference>
<organism evidence="2 3">
    <name type="scientific">Ophiocordyceps polyrhachis-furcata BCC 54312</name>
    <dbReference type="NCBI Taxonomy" id="1330021"/>
    <lineage>
        <taxon>Eukaryota</taxon>
        <taxon>Fungi</taxon>
        <taxon>Dikarya</taxon>
        <taxon>Ascomycota</taxon>
        <taxon>Pezizomycotina</taxon>
        <taxon>Sordariomycetes</taxon>
        <taxon>Hypocreomycetidae</taxon>
        <taxon>Hypocreales</taxon>
        <taxon>Ophiocordycipitaceae</taxon>
        <taxon>Ophiocordyceps</taxon>
    </lineage>
</organism>
<evidence type="ECO:0008006" key="4">
    <source>
        <dbReference type="Google" id="ProtNLM"/>
    </source>
</evidence>
<proteinExistence type="predicted"/>
<sequence>MKFSVQLVLAVLATAVSATPLIVQRDFNSISKVISDVQTKLDAVAASVSKDDTEGTLSSGKALISACQAGTSEVKKSQELALSDTAKLLGPVGTLKQHGQKLHDDFISKRGKIEGRKMCGKAREMLGQFSSSAHELIEAIISKVPQASRGIASSTAKEITDLIDDIKANFGPDKCKGA</sequence>
<feature type="signal peptide" evidence="1">
    <location>
        <begin position="1"/>
        <end position="18"/>
    </location>
</feature>
<reference evidence="2 3" key="1">
    <citation type="journal article" date="2015" name="BMC Genomics">
        <title>Insights from the genome of Ophiocordyceps polyrhachis-furcata to pathogenicity and host specificity in insect fungi.</title>
        <authorList>
            <person name="Wichadakul D."/>
            <person name="Kobmoo N."/>
            <person name="Ingsriswang S."/>
            <person name="Tangphatsornruang S."/>
            <person name="Chantasingh D."/>
            <person name="Luangsa-ard J.J."/>
            <person name="Eurwilaichitr L."/>
        </authorList>
    </citation>
    <scope>NUCLEOTIDE SEQUENCE [LARGE SCALE GENOMIC DNA]</scope>
    <source>
        <strain evidence="2 3">BCC 54312</strain>
    </source>
</reference>
<keyword evidence="3" id="KW-1185">Reference proteome</keyword>
<gene>
    <name evidence="2" type="ORF">L249_8715</name>
</gene>
<dbReference type="STRING" id="1330021.A0A367L6J8"/>
<dbReference type="PANTHER" id="PTHR38123">
    <property type="entry name" value="CELL WALL SERINE-THREONINE-RICH GALACTOMANNOPROTEIN MP1 (AFU_ORTHOLOGUE AFUA_4G03240)"/>
    <property type="match status" value="1"/>
</dbReference>
<dbReference type="EMBL" id="LKCN02000013">
    <property type="protein sequence ID" value="RCI10056.1"/>
    <property type="molecule type" value="Genomic_DNA"/>
</dbReference>
<dbReference type="InterPro" id="IPR021054">
    <property type="entry name" value="Cell_wall_mannoprotein_1"/>
</dbReference>
<dbReference type="OrthoDB" id="2422134at2759"/>